<dbReference type="AlphaFoldDB" id="A0A4P9YEP2"/>
<dbReference type="PANTHER" id="PTHR23030">
    <property type="entry name" value="PCD6 INTERACTING PROTEIN-RELATED"/>
    <property type="match status" value="1"/>
</dbReference>
<proteinExistence type="predicted"/>
<dbReference type="Gene3D" id="1.20.140.50">
    <property type="entry name" value="alix/aip1 like domains"/>
    <property type="match status" value="1"/>
</dbReference>
<keyword evidence="3" id="KW-0963">Cytoplasm</keyword>
<feature type="region of interest" description="Disordered" evidence="6">
    <location>
        <begin position="602"/>
        <end position="691"/>
    </location>
</feature>
<dbReference type="EMBL" id="ML005605">
    <property type="protein sequence ID" value="RKP17973.1"/>
    <property type="molecule type" value="Genomic_DNA"/>
</dbReference>
<dbReference type="InterPro" id="IPR038499">
    <property type="entry name" value="BRO1_sf"/>
</dbReference>
<dbReference type="Proteomes" id="UP000281549">
    <property type="component" value="Unassembled WGS sequence"/>
</dbReference>
<evidence type="ECO:0000256" key="5">
    <source>
        <dbReference type="ARBA" id="ARBA00041284"/>
    </source>
</evidence>
<feature type="domain" description="BRO1" evidence="7">
    <location>
        <begin position="1"/>
        <end position="307"/>
    </location>
</feature>
<dbReference type="Gene3D" id="1.25.40.280">
    <property type="entry name" value="alix/aip1 like domains"/>
    <property type="match status" value="1"/>
</dbReference>
<dbReference type="InterPro" id="IPR004328">
    <property type="entry name" value="BRO1_dom"/>
</dbReference>
<evidence type="ECO:0000256" key="4">
    <source>
        <dbReference type="ARBA" id="ARBA00022753"/>
    </source>
</evidence>
<keyword evidence="4" id="KW-0967">Endosome</keyword>
<dbReference type="GO" id="GO:0043328">
    <property type="term" value="P:protein transport to vacuole involved in ubiquitin-dependent protein catabolic process via the multivesicular body sorting pathway"/>
    <property type="evidence" value="ECO:0007669"/>
    <property type="project" value="TreeGrafter"/>
</dbReference>
<dbReference type="PANTHER" id="PTHR23030:SF30">
    <property type="entry name" value="TYROSINE-PROTEIN PHOSPHATASE NON-RECEPTOR TYPE 23"/>
    <property type="match status" value="1"/>
</dbReference>
<sequence length="691" mass="78078">MKSFRYYGQLTEIEKKFKFGQDNIKVMFTWTSSSMSLEYEKACTLFNAAVAHCLVGEREPKTDSESIKRACNSFLIASGIFQYVREKHLNTEAPNSEVNDVNLNILTMVYQAKAQECYVLKGMQDKMKDGLLAKIAARTGEMYELCYETVKASDPKRSVFGKQFGPNLFGNGCKYLVMAMMKKANDAKTQGEYGEVVTRLKVALEITKNALVESKYMDANLVSELKNFESVLKKEISLSEKDNDVIYHMPVPNEATLQSIQRVELAKPTLFLVSNFSEIIGTPLFSTLIPFSIHHSLTLYISQRESIVSPLIRQCDDQITIGSITISDFSETQKLQAVEIPANVLNKMKSIVKNGGLLALESSMKTIDEMKNATSQTLSQISLKFENNQIKAKFQKHFQHYSELTSKASASDEIVKNLFNNIKQGIDILSKENVLLERFKSFHPSPTLADGELIGNLSFLVDSLKAIKQNIESLANDDNQNPSIVIDHEIKKYDEFPNKINENILAQNKIIQEIHQKGLGSGKVKEKDEFIAYLDNVYIEYEKLCSFVDEAIKFYADIQKPISNLEKEIESFSNSIPSTQTTWNSAMPANYSSSTGTGSPFTTSGYQMFPPQQQPYQSGPYAPAPYQQPYQQQPRPNYNYAQSNPYPPNYNQQPAFNPYQQNQIPPQFQGQASQGYQYQNAPYNPYSNAPK</sequence>
<evidence type="ECO:0000313" key="8">
    <source>
        <dbReference type="EMBL" id="RKP17973.1"/>
    </source>
</evidence>
<dbReference type="InterPro" id="IPR025304">
    <property type="entry name" value="ALIX_V_dom"/>
</dbReference>
<gene>
    <name evidence="8" type="ORF">ROZALSC1DRAFT_30274</name>
</gene>
<evidence type="ECO:0000256" key="1">
    <source>
        <dbReference type="ARBA" id="ARBA00004177"/>
    </source>
</evidence>
<evidence type="ECO:0000313" key="9">
    <source>
        <dbReference type="Proteomes" id="UP000281549"/>
    </source>
</evidence>
<feature type="compositionally biased region" description="Low complexity" evidence="6">
    <location>
        <begin position="602"/>
        <end position="671"/>
    </location>
</feature>
<dbReference type="PROSITE" id="PS51180">
    <property type="entry name" value="BRO1"/>
    <property type="match status" value="1"/>
</dbReference>
<evidence type="ECO:0000259" key="7">
    <source>
        <dbReference type="PROSITE" id="PS51180"/>
    </source>
</evidence>
<feature type="compositionally biased region" description="Polar residues" evidence="6">
    <location>
        <begin position="672"/>
        <end position="691"/>
    </location>
</feature>
<reference evidence="9" key="1">
    <citation type="journal article" date="2018" name="Nat. Microbiol.">
        <title>Leveraging single-cell genomics to expand the fungal tree of life.</title>
        <authorList>
            <person name="Ahrendt S.R."/>
            <person name="Quandt C.A."/>
            <person name="Ciobanu D."/>
            <person name="Clum A."/>
            <person name="Salamov A."/>
            <person name="Andreopoulos B."/>
            <person name="Cheng J.F."/>
            <person name="Woyke T."/>
            <person name="Pelin A."/>
            <person name="Henrissat B."/>
            <person name="Reynolds N.K."/>
            <person name="Benny G.L."/>
            <person name="Smith M.E."/>
            <person name="James T.Y."/>
            <person name="Grigoriev I.V."/>
        </authorList>
    </citation>
    <scope>NUCLEOTIDE SEQUENCE [LARGE SCALE GENOMIC DNA]</scope>
    <source>
        <strain evidence="9">CSF55</strain>
    </source>
</reference>
<dbReference type="Pfam" id="PF13949">
    <property type="entry name" value="ALIX_LYPXL_bnd"/>
    <property type="match status" value="1"/>
</dbReference>
<evidence type="ECO:0000256" key="6">
    <source>
        <dbReference type="SAM" id="MobiDB-lite"/>
    </source>
</evidence>
<comment type="subcellular location">
    <subcellularLocation>
        <location evidence="2">Cytoplasm</location>
    </subcellularLocation>
    <subcellularLocation>
        <location evidence="1">Endosome</location>
    </subcellularLocation>
</comment>
<name>A0A4P9YEP2_ROZAC</name>
<protein>
    <recommendedName>
        <fullName evidence="5">BRO domain-containing protein 1</fullName>
    </recommendedName>
</protein>
<dbReference type="Pfam" id="PF03097">
    <property type="entry name" value="BRO1"/>
    <property type="match status" value="1"/>
</dbReference>
<dbReference type="GO" id="GO:0005768">
    <property type="term" value="C:endosome"/>
    <property type="evidence" value="ECO:0007669"/>
    <property type="project" value="UniProtKB-SubCell"/>
</dbReference>
<organism evidence="8 9">
    <name type="scientific">Rozella allomycis (strain CSF55)</name>
    <dbReference type="NCBI Taxonomy" id="988480"/>
    <lineage>
        <taxon>Eukaryota</taxon>
        <taxon>Fungi</taxon>
        <taxon>Fungi incertae sedis</taxon>
        <taxon>Cryptomycota</taxon>
        <taxon>Cryptomycota incertae sedis</taxon>
        <taxon>Rozella</taxon>
    </lineage>
</organism>
<dbReference type="SMART" id="SM01041">
    <property type="entry name" value="BRO1"/>
    <property type="match status" value="1"/>
</dbReference>
<evidence type="ECO:0000256" key="2">
    <source>
        <dbReference type="ARBA" id="ARBA00004496"/>
    </source>
</evidence>
<evidence type="ECO:0000256" key="3">
    <source>
        <dbReference type="ARBA" id="ARBA00022490"/>
    </source>
</evidence>
<accession>A0A4P9YEP2</accession>